<organism evidence="2 3">
    <name type="scientific">Maricaulis virginensis</name>
    <dbReference type="NCBI Taxonomy" id="144022"/>
    <lineage>
        <taxon>Bacteria</taxon>
        <taxon>Pseudomonadati</taxon>
        <taxon>Pseudomonadota</taxon>
        <taxon>Alphaproteobacteria</taxon>
        <taxon>Maricaulales</taxon>
        <taxon>Maricaulaceae</taxon>
        <taxon>Maricaulis</taxon>
    </lineage>
</organism>
<gene>
    <name evidence="2" type="ORF">GCM10017621_04640</name>
</gene>
<accession>A0A9W6III0</accession>
<evidence type="ECO:0008006" key="4">
    <source>
        <dbReference type="Google" id="ProtNLM"/>
    </source>
</evidence>
<keyword evidence="1" id="KW-1133">Transmembrane helix</keyword>
<dbReference type="EMBL" id="BSFE01000001">
    <property type="protein sequence ID" value="GLK50956.1"/>
    <property type="molecule type" value="Genomic_DNA"/>
</dbReference>
<sequence length="172" mass="18461">MNPLVLFLPVYRASATALLAGLAVLAVADFVRIQFGLGSVPIWIGMLAVWFFVLSLFINRRRHAGRGVGLAFLPLGLAIVGKGIGAIAGLMPGIYNAMVEFAAENGVDTSDQAALAEAMGEPGFQQEFQRALQENPEMLEQLTGATGLASFIGFWLVILAFAIWFSRMSRQG</sequence>
<keyword evidence="1" id="KW-0472">Membrane</keyword>
<evidence type="ECO:0000256" key="1">
    <source>
        <dbReference type="SAM" id="Phobius"/>
    </source>
</evidence>
<dbReference type="AlphaFoldDB" id="A0A9W6III0"/>
<feature type="transmembrane region" description="Helical" evidence="1">
    <location>
        <begin position="38"/>
        <end position="58"/>
    </location>
</feature>
<dbReference type="Proteomes" id="UP001143486">
    <property type="component" value="Unassembled WGS sequence"/>
</dbReference>
<evidence type="ECO:0000313" key="3">
    <source>
        <dbReference type="Proteomes" id="UP001143486"/>
    </source>
</evidence>
<name>A0A9W6III0_9PROT</name>
<protein>
    <recommendedName>
        <fullName evidence="4">DUF4199 domain-containing protein</fullName>
    </recommendedName>
</protein>
<feature type="transmembrane region" description="Helical" evidence="1">
    <location>
        <begin position="70"/>
        <end position="91"/>
    </location>
</feature>
<evidence type="ECO:0000313" key="2">
    <source>
        <dbReference type="EMBL" id="GLK50956.1"/>
    </source>
</evidence>
<comment type="caution">
    <text evidence="2">The sequence shown here is derived from an EMBL/GenBank/DDBJ whole genome shotgun (WGS) entry which is preliminary data.</text>
</comment>
<dbReference type="RefSeq" id="WP_271185348.1">
    <property type="nucleotide sequence ID" value="NZ_BSFE01000001.1"/>
</dbReference>
<reference evidence="2" key="2">
    <citation type="submission" date="2023-01" db="EMBL/GenBank/DDBJ databases">
        <authorList>
            <person name="Sun Q."/>
            <person name="Evtushenko L."/>
        </authorList>
    </citation>
    <scope>NUCLEOTIDE SEQUENCE</scope>
    <source>
        <strain evidence="2">VKM B-1513</strain>
    </source>
</reference>
<keyword evidence="3" id="KW-1185">Reference proteome</keyword>
<reference evidence="2" key="1">
    <citation type="journal article" date="2014" name="Int. J. Syst. Evol. Microbiol.">
        <title>Complete genome sequence of Corynebacterium casei LMG S-19264T (=DSM 44701T), isolated from a smear-ripened cheese.</title>
        <authorList>
            <consortium name="US DOE Joint Genome Institute (JGI-PGF)"/>
            <person name="Walter F."/>
            <person name="Albersmeier A."/>
            <person name="Kalinowski J."/>
            <person name="Ruckert C."/>
        </authorList>
    </citation>
    <scope>NUCLEOTIDE SEQUENCE</scope>
    <source>
        <strain evidence="2">VKM B-1513</strain>
    </source>
</reference>
<feature type="transmembrane region" description="Helical" evidence="1">
    <location>
        <begin position="142"/>
        <end position="165"/>
    </location>
</feature>
<proteinExistence type="predicted"/>
<keyword evidence="1" id="KW-0812">Transmembrane</keyword>